<keyword evidence="10" id="KW-1185">Reference proteome</keyword>
<organism evidence="9 10">
    <name type="scientific">Littorina saxatilis</name>
    <dbReference type="NCBI Taxonomy" id="31220"/>
    <lineage>
        <taxon>Eukaryota</taxon>
        <taxon>Metazoa</taxon>
        <taxon>Spiralia</taxon>
        <taxon>Lophotrochozoa</taxon>
        <taxon>Mollusca</taxon>
        <taxon>Gastropoda</taxon>
        <taxon>Caenogastropoda</taxon>
        <taxon>Littorinimorpha</taxon>
        <taxon>Littorinoidea</taxon>
        <taxon>Littorinidae</taxon>
        <taxon>Littorina</taxon>
    </lineage>
</organism>
<dbReference type="GO" id="GO:0034715">
    <property type="term" value="C:pICln-Sm protein complex"/>
    <property type="evidence" value="ECO:0007669"/>
    <property type="project" value="InterPro"/>
</dbReference>
<dbReference type="Gene3D" id="2.30.29.30">
    <property type="entry name" value="Pleckstrin-homology domain (PH domain)/Phosphotyrosine-binding domain (PTB)"/>
    <property type="match status" value="1"/>
</dbReference>
<dbReference type="AlphaFoldDB" id="A0AAN9G044"/>
<evidence type="ECO:0000256" key="5">
    <source>
        <dbReference type="ARBA" id="ARBA00022490"/>
    </source>
</evidence>
<evidence type="ECO:0000256" key="8">
    <source>
        <dbReference type="SAM" id="MobiDB-lite"/>
    </source>
</evidence>
<protein>
    <recommendedName>
        <fullName evidence="4">Methylosome subunit pICln</fullName>
    </recommendedName>
</protein>
<dbReference type="PRINTS" id="PR01348">
    <property type="entry name" value="ICLNCHANNEL"/>
</dbReference>
<evidence type="ECO:0000256" key="4">
    <source>
        <dbReference type="ARBA" id="ARBA00015653"/>
    </source>
</evidence>
<dbReference type="GO" id="GO:0000387">
    <property type="term" value="P:spliceosomal snRNP assembly"/>
    <property type="evidence" value="ECO:0007669"/>
    <property type="project" value="InterPro"/>
</dbReference>
<evidence type="ECO:0000256" key="2">
    <source>
        <dbReference type="ARBA" id="ARBA00004496"/>
    </source>
</evidence>
<dbReference type="Proteomes" id="UP001374579">
    <property type="component" value="Unassembled WGS sequence"/>
</dbReference>
<dbReference type="InterPro" id="IPR011993">
    <property type="entry name" value="PH-like_dom_sf"/>
</dbReference>
<feature type="compositionally biased region" description="Acidic residues" evidence="8">
    <location>
        <begin position="90"/>
        <end position="103"/>
    </location>
</feature>
<accession>A0AAN9G044</accession>
<name>A0AAN9G044_9CAEN</name>
<dbReference type="PANTHER" id="PTHR21399:SF0">
    <property type="entry name" value="METHYLOSOME SUBUNIT PICLN"/>
    <property type="match status" value="1"/>
</dbReference>
<reference evidence="9 10" key="1">
    <citation type="submission" date="2024-02" db="EMBL/GenBank/DDBJ databases">
        <title>Chromosome-scale genome assembly of the rough periwinkle Littorina saxatilis.</title>
        <authorList>
            <person name="De Jode A."/>
            <person name="Faria R."/>
            <person name="Formenti G."/>
            <person name="Sims Y."/>
            <person name="Smith T.P."/>
            <person name="Tracey A."/>
            <person name="Wood J.M.D."/>
            <person name="Zagrodzka Z.B."/>
            <person name="Johannesson K."/>
            <person name="Butlin R.K."/>
            <person name="Leder E.H."/>
        </authorList>
    </citation>
    <scope>NUCLEOTIDE SEQUENCE [LARGE SCALE GENOMIC DNA]</scope>
    <source>
        <strain evidence="9">Snail1</strain>
        <tissue evidence="9">Muscle</tissue>
    </source>
</reference>
<comment type="caution">
    <text evidence="9">The sequence shown here is derived from an EMBL/GenBank/DDBJ whole genome shotgun (WGS) entry which is preliminary data.</text>
</comment>
<dbReference type="GO" id="GO:0045292">
    <property type="term" value="P:mRNA cis splicing, via spliceosome"/>
    <property type="evidence" value="ECO:0007669"/>
    <property type="project" value="TreeGrafter"/>
</dbReference>
<feature type="compositionally biased region" description="Acidic residues" evidence="8">
    <location>
        <begin position="213"/>
        <end position="227"/>
    </location>
</feature>
<dbReference type="GO" id="GO:0005886">
    <property type="term" value="C:plasma membrane"/>
    <property type="evidence" value="ECO:0007669"/>
    <property type="project" value="InterPro"/>
</dbReference>
<proteinExistence type="inferred from homology"/>
<dbReference type="GO" id="GO:0005681">
    <property type="term" value="C:spliceosomal complex"/>
    <property type="evidence" value="ECO:0007669"/>
    <property type="project" value="TreeGrafter"/>
</dbReference>
<feature type="region of interest" description="Disordered" evidence="8">
    <location>
        <begin position="85"/>
        <end position="106"/>
    </location>
</feature>
<keyword evidence="6" id="KW-0539">Nucleus</keyword>
<dbReference type="PANTHER" id="PTHR21399">
    <property type="entry name" value="CHLORIDE CONDUCTANCE REGULATORY PROTEIN ICLN"/>
    <property type="match status" value="1"/>
</dbReference>
<comment type="function">
    <text evidence="7">Involved in both the assembly of spliceosomal snRNPs and the methylation of Sm proteins. Chaperone that regulates the assembly of spliceosomal U1, U2, U4 and U5 small nuclear ribonucleoproteins (snRNPs), the building blocks of the spliceosome, and thereby plays an important role in the splicing of cellular pre-mRNAs. Most spliceosomal snRNPs contain a common set of Sm proteins SNRPB, SNRPD1, SNRPD2, SNRPD3, SNRPE, SNRPF and SNRPG that assemble in a heptameric protein ring on the Sm site of the small nuclear RNA to form the core snRNP (Sm core). In the cytosol, the Sm proteins SNRPD1, SNRPD2, SNRPE, SNRPF and SNRPG are trapped in an inactive 6S pICln-Sm complex by the chaperone CLNS1A that controls the assembly of the core snRNP. Dissociation by the SMN complex of CLNS1A from the trapped Sm proteins and their transfer to an SMN-Sm complex triggers the assembly of core snRNPs and their transport to the nucleus.</text>
</comment>
<evidence type="ECO:0000256" key="6">
    <source>
        <dbReference type="ARBA" id="ARBA00023242"/>
    </source>
</evidence>
<dbReference type="GO" id="GO:0005829">
    <property type="term" value="C:cytosol"/>
    <property type="evidence" value="ECO:0007669"/>
    <property type="project" value="InterPro"/>
</dbReference>
<comment type="subcellular location">
    <subcellularLocation>
        <location evidence="2">Cytoplasm</location>
    </subcellularLocation>
    <subcellularLocation>
        <location evidence="1">Nucleus</location>
    </subcellularLocation>
</comment>
<dbReference type="GO" id="GO:0006821">
    <property type="term" value="P:chloride transport"/>
    <property type="evidence" value="ECO:0007669"/>
    <property type="project" value="InterPro"/>
</dbReference>
<dbReference type="InterPro" id="IPR039924">
    <property type="entry name" value="ICln/Lot5/Saf5"/>
</dbReference>
<dbReference type="Pfam" id="PF03517">
    <property type="entry name" value="Voldacs"/>
    <property type="match status" value="1"/>
</dbReference>
<dbReference type="InterPro" id="IPR003521">
    <property type="entry name" value="ICln"/>
</dbReference>
<comment type="similarity">
    <text evidence="3">Belongs to the pICln (TC 1.A.47) family.</text>
</comment>
<evidence type="ECO:0000313" key="9">
    <source>
        <dbReference type="EMBL" id="KAK7089957.1"/>
    </source>
</evidence>
<dbReference type="EMBL" id="JBAMIC010000024">
    <property type="protein sequence ID" value="KAK7089957.1"/>
    <property type="molecule type" value="Genomic_DNA"/>
</dbReference>
<gene>
    <name evidence="9" type="ORF">V1264_009830</name>
</gene>
<sequence>MVLLTNFPPPTDGIRHEQVNTTVEIDGKDFGNGTLIISESCVAWQKESDGLGFSLQYPGISCHAISRDLSSYPHECLYLMLDGKLPDTEPAPDEQEDDDEDSEANISEIRFVPADKTMLQPMYSAMSACQALHPDPEDVDSEEEEFADYNEDDENGEENGYFDSEEGAAHLTPAGRARLAHFDSVIQFAGQGDGPGTANGHHHIIAPSGDGGEAMDMEQFQDADDMD</sequence>
<evidence type="ECO:0000313" key="10">
    <source>
        <dbReference type="Proteomes" id="UP001374579"/>
    </source>
</evidence>
<evidence type="ECO:0000256" key="3">
    <source>
        <dbReference type="ARBA" id="ARBA00007054"/>
    </source>
</evidence>
<evidence type="ECO:0000256" key="7">
    <source>
        <dbReference type="ARBA" id="ARBA00045890"/>
    </source>
</evidence>
<dbReference type="GO" id="GO:0006884">
    <property type="term" value="P:cell volume homeostasis"/>
    <property type="evidence" value="ECO:0007669"/>
    <property type="project" value="InterPro"/>
</dbReference>
<feature type="region of interest" description="Disordered" evidence="8">
    <location>
        <begin position="206"/>
        <end position="227"/>
    </location>
</feature>
<keyword evidence="5" id="KW-0963">Cytoplasm</keyword>
<evidence type="ECO:0000256" key="1">
    <source>
        <dbReference type="ARBA" id="ARBA00004123"/>
    </source>
</evidence>
<dbReference type="GO" id="GO:0034709">
    <property type="term" value="C:methylosome"/>
    <property type="evidence" value="ECO:0007669"/>
    <property type="project" value="InterPro"/>
</dbReference>